<dbReference type="Pfam" id="PF14559">
    <property type="entry name" value="TPR_19"/>
    <property type="match status" value="1"/>
</dbReference>
<dbReference type="Pfam" id="PF16331">
    <property type="entry name" value="TolA_bind_tri"/>
    <property type="match status" value="1"/>
</dbReference>
<dbReference type="InterPro" id="IPR019734">
    <property type="entry name" value="TPR_rpt"/>
</dbReference>
<evidence type="ECO:0000256" key="1">
    <source>
        <dbReference type="HAMAP-Rule" id="MF_02066"/>
    </source>
</evidence>
<dbReference type="Proteomes" id="UP000321548">
    <property type="component" value="Unassembled WGS sequence"/>
</dbReference>
<dbReference type="Gene3D" id="1.20.5.110">
    <property type="match status" value="1"/>
</dbReference>
<comment type="similarity">
    <text evidence="1">Belongs to the CpoB family.</text>
</comment>
<keyword evidence="1" id="KW-0574">Periplasm</keyword>
<dbReference type="InterPro" id="IPR034706">
    <property type="entry name" value="CpoB"/>
</dbReference>
<name>A0A5C8P634_9BURK</name>
<keyword evidence="1" id="KW-0175">Coiled coil</keyword>
<sequence length="259" mass="28460" precursor="true">MRAALVQGALALALVAGASPAHALFGDDEARKAILDLRGRVQEYQDTTEQRLAKIEAQLADLTSRLSNTQLDNQAQVDQLRQEISKLRGQVEVQAHELAVTQRQLRDQLATVDNRIKRFEPVDVEIDGNKATVDQSEKKAFEAALALFRGGDFKSALTAFSQFQSQYPDSAYAPAVYFWIGSSQFALKDYKAAIASHQALVSRFPQNPRVPDALLNMGYAQAESGDRAGARRTLQSIVDKHPQSPAAQLARDRIASLGR</sequence>
<dbReference type="HAMAP" id="MF_02066">
    <property type="entry name" value="CpoB"/>
    <property type="match status" value="1"/>
</dbReference>
<keyword evidence="1" id="KW-0132">Cell division</keyword>
<protein>
    <recommendedName>
        <fullName evidence="1">Cell division coordinator CpoB</fullName>
    </recommendedName>
</protein>
<dbReference type="InterPro" id="IPR032519">
    <property type="entry name" value="YbgF_tri"/>
</dbReference>
<dbReference type="SUPFAM" id="SSF48452">
    <property type="entry name" value="TPR-like"/>
    <property type="match status" value="1"/>
</dbReference>
<comment type="subcellular location">
    <subcellularLocation>
        <location evidence="1">Periplasm</location>
    </subcellularLocation>
</comment>
<dbReference type="AlphaFoldDB" id="A0A5C8P634"/>
<dbReference type="RefSeq" id="WP_147702654.1">
    <property type="nucleotide sequence ID" value="NZ_VDUY01000001.1"/>
</dbReference>
<feature type="chain" id="PRO_5023311222" description="Cell division coordinator CpoB" evidence="1">
    <location>
        <begin position="24"/>
        <end position="259"/>
    </location>
</feature>
<comment type="caution">
    <text evidence="3">The sequence shown here is derived from an EMBL/GenBank/DDBJ whole genome shotgun (WGS) entry which is preliminary data.</text>
</comment>
<keyword evidence="1" id="KW-0131">Cell cycle</keyword>
<accession>A0A5C8P634</accession>
<evidence type="ECO:0000313" key="4">
    <source>
        <dbReference type="Proteomes" id="UP000321548"/>
    </source>
</evidence>
<evidence type="ECO:0000259" key="2">
    <source>
        <dbReference type="Pfam" id="PF16331"/>
    </source>
</evidence>
<dbReference type="OrthoDB" id="8525418at2"/>
<organism evidence="3 4">
    <name type="scientific">Zeimonas arvi</name>
    <dbReference type="NCBI Taxonomy" id="2498847"/>
    <lineage>
        <taxon>Bacteria</taxon>
        <taxon>Pseudomonadati</taxon>
        <taxon>Pseudomonadota</taxon>
        <taxon>Betaproteobacteria</taxon>
        <taxon>Burkholderiales</taxon>
        <taxon>Burkholderiaceae</taxon>
        <taxon>Zeimonas</taxon>
    </lineage>
</organism>
<dbReference type="NCBIfam" id="TIGR02795">
    <property type="entry name" value="tol_pal_ybgF"/>
    <property type="match status" value="1"/>
</dbReference>
<dbReference type="InterPro" id="IPR014162">
    <property type="entry name" value="CpoB_C"/>
</dbReference>
<dbReference type="GO" id="GO:0030288">
    <property type="term" value="C:outer membrane-bounded periplasmic space"/>
    <property type="evidence" value="ECO:0007669"/>
    <property type="project" value="UniProtKB-UniRule"/>
</dbReference>
<dbReference type="EMBL" id="VDUY01000001">
    <property type="protein sequence ID" value="TXL68514.1"/>
    <property type="molecule type" value="Genomic_DNA"/>
</dbReference>
<dbReference type="Pfam" id="PF13174">
    <property type="entry name" value="TPR_6"/>
    <property type="match status" value="1"/>
</dbReference>
<keyword evidence="4" id="KW-1185">Reference proteome</keyword>
<gene>
    <name evidence="3" type="primary">ybgF</name>
    <name evidence="1" type="synonym">cpoB</name>
    <name evidence="3" type="ORF">FHP08_02190</name>
</gene>
<keyword evidence="1" id="KW-0732">Signal</keyword>
<comment type="function">
    <text evidence="1">Mediates coordination of peptidoglycan synthesis and outer membrane constriction during cell division.</text>
</comment>
<reference evidence="3 4" key="1">
    <citation type="submission" date="2019-06" db="EMBL/GenBank/DDBJ databases">
        <title>Quisquiliibacterium sp. nov., isolated from a maize field.</title>
        <authorList>
            <person name="Lin S.-Y."/>
            <person name="Tsai C.-F."/>
            <person name="Young C.-C."/>
        </authorList>
    </citation>
    <scope>NUCLEOTIDE SEQUENCE [LARGE SCALE GENOMIC DNA]</scope>
    <source>
        <strain evidence="3 4">CC-CFT501</strain>
    </source>
</reference>
<dbReference type="PANTHER" id="PTHR37423">
    <property type="entry name" value="SOLUBLE LYTIC MUREIN TRANSGLYCOSYLASE-RELATED"/>
    <property type="match status" value="1"/>
</dbReference>
<dbReference type="GO" id="GO:0043093">
    <property type="term" value="P:FtsZ-dependent cytokinesis"/>
    <property type="evidence" value="ECO:0007669"/>
    <property type="project" value="UniProtKB-UniRule"/>
</dbReference>
<feature type="coiled-coil region" evidence="1">
    <location>
        <begin position="45"/>
        <end position="97"/>
    </location>
</feature>
<proteinExistence type="inferred from homology"/>
<evidence type="ECO:0000313" key="3">
    <source>
        <dbReference type="EMBL" id="TXL68514.1"/>
    </source>
</evidence>
<feature type="signal peptide" evidence="1">
    <location>
        <begin position="1"/>
        <end position="23"/>
    </location>
</feature>
<feature type="domain" description="YbgF trimerisation" evidence="2">
    <location>
        <begin position="48"/>
        <end position="120"/>
    </location>
</feature>
<dbReference type="Gene3D" id="1.25.40.10">
    <property type="entry name" value="Tetratricopeptide repeat domain"/>
    <property type="match status" value="1"/>
</dbReference>
<dbReference type="PANTHER" id="PTHR37423:SF6">
    <property type="entry name" value="CELL DIVISION COORDINATOR CPOB"/>
    <property type="match status" value="1"/>
</dbReference>
<dbReference type="GO" id="GO:0070206">
    <property type="term" value="P:protein trimerization"/>
    <property type="evidence" value="ECO:0007669"/>
    <property type="project" value="InterPro"/>
</dbReference>
<dbReference type="InterPro" id="IPR011990">
    <property type="entry name" value="TPR-like_helical_dom_sf"/>
</dbReference>